<evidence type="ECO:0000313" key="1">
    <source>
        <dbReference type="EMBL" id="MDT0412732.1"/>
    </source>
</evidence>
<reference evidence="2" key="1">
    <citation type="submission" date="2023-07" db="EMBL/GenBank/DDBJ databases">
        <title>30 novel species of actinomycetes from the DSMZ collection.</title>
        <authorList>
            <person name="Nouioui I."/>
        </authorList>
    </citation>
    <scope>NUCLEOTIDE SEQUENCE [LARGE SCALE GENOMIC DNA]</scope>
    <source>
        <strain evidence="2">DSM 41979</strain>
    </source>
</reference>
<evidence type="ECO:0000313" key="2">
    <source>
        <dbReference type="Proteomes" id="UP001183610"/>
    </source>
</evidence>
<proteinExistence type="predicted"/>
<dbReference type="EMBL" id="JAVRET010000093">
    <property type="protein sequence ID" value="MDT0412732.1"/>
    <property type="molecule type" value="Genomic_DNA"/>
</dbReference>
<dbReference type="RefSeq" id="WP_010275235.1">
    <property type="nucleotide sequence ID" value="NZ_JAVRET010000093.1"/>
</dbReference>
<name>A0ABU2R8L3_9ACTN</name>
<comment type="caution">
    <text evidence="1">The sequence shown here is derived from an EMBL/GenBank/DDBJ whole genome shotgun (WGS) entry which is preliminary data.</text>
</comment>
<dbReference type="Proteomes" id="UP001183610">
    <property type="component" value="Unassembled WGS sequence"/>
</dbReference>
<sequence>MNTQQQTRPRCFVPAHILDRLLEAPVPTVVVDGQIVDLVAVARRMGGECVTLTNLERQVALYALHASGLGTGAIGNRLGLATEVVRERRRVIENEQGIRWTRDPAPFDASLCGTDAGLRQHRRRSRRHPVSECEACSALREAKGRAQRVAVHAPCGTPSARARHRRYGESCAECRTETTRPYVLAQCGTKTAKARHRRNGESCQACDVSAPSAAGQAVAA</sequence>
<accession>A0ABU2R8L3</accession>
<organism evidence="1 2">
    <name type="scientific">Streptomyces evansiae</name>
    <dbReference type="NCBI Taxonomy" id="3075535"/>
    <lineage>
        <taxon>Bacteria</taxon>
        <taxon>Bacillati</taxon>
        <taxon>Actinomycetota</taxon>
        <taxon>Actinomycetes</taxon>
        <taxon>Kitasatosporales</taxon>
        <taxon>Streptomycetaceae</taxon>
        <taxon>Streptomyces</taxon>
    </lineage>
</organism>
<protein>
    <submittedName>
        <fullName evidence="1">Uncharacterized protein</fullName>
    </submittedName>
</protein>
<gene>
    <name evidence="1" type="ORF">RM698_27260</name>
</gene>
<keyword evidence="2" id="KW-1185">Reference proteome</keyword>